<feature type="region of interest" description="Disordered" evidence="1">
    <location>
        <begin position="1"/>
        <end position="24"/>
    </location>
</feature>
<dbReference type="GO" id="GO:0016301">
    <property type="term" value="F:kinase activity"/>
    <property type="evidence" value="ECO:0007669"/>
    <property type="project" value="UniProtKB-KW"/>
</dbReference>
<dbReference type="EMBL" id="GGEC01077194">
    <property type="protein sequence ID" value="MBX57678.1"/>
    <property type="molecule type" value="Transcribed_RNA"/>
</dbReference>
<dbReference type="AlphaFoldDB" id="A0A2P2PSG2"/>
<keyword evidence="2" id="KW-0418">Kinase</keyword>
<keyword evidence="2" id="KW-0808">Transferase</keyword>
<feature type="region of interest" description="Disordered" evidence="1">
    <location>
        <begin position="73"/>
        <end position="98"/>
    </location>
</feature>
<evidence type="ECO:0000256" key="1">
    <source>
        <dbReference type="SAM" id="MobiDB-lite"/>
    </source>
</evidence>
<sequence length="129" mass="13670">MDSARRRLSGPILSSGSYAKQKGPAAKDTVLASSTFLGHSSGALQQAAAISSGCDVFAGSESDPQCSQITEARPGATQKISSWPQIPPLGSLDPRQSSSPKNIFHLKTYESSIKGIENLSFDTDEKVHY</sequence>
<name>A0A2P2PSG2_RHIMU</name>
<organism evidence="2">
    <name type="scientific">Rhizophora mucronata</name>
    <name type="common">Asiatic mangrove</name>
    <dbReference type="NCBI Taxonomy" id="61149"/>
    <lineage>
        <taxon>Eukaryota</taxon>
        <taxon>Viridiplantae</taxon>
        <taxon>Streptophyta</taxon>
        <taxon>Embryophyta</taxon>
        <taxon>Tracheophyta</taxon>
        <taxon>Spermatophyta</taxon>
        <taxon>Magnoliopsida</taxon>
        <taxon>eudicotyledons</taxon>
        <taxon>Gunneridae</taxon>
        <taxon>Pentapetalae</taxon>
        <taxon>rosids</taxon>
        <taxon>fabids</taxon>
        <taxon>Malpighiales</taxon>
        <taxon>Rhizophoraceae</taxon>
        <taxon>Rhizophora</taxon>
    </lineage>
</organism>
<proteinExistence type="predicted"/>
<protein>
    <submittedName>
        <fullName evidence="2">Casein kinase</fullName>
    </submittedName>
</protein>
<accession>A0A2P2PSG2</accession>
<evidence type="ECO:0000313" key="2">
    <source>
        <dbReference type="EMBL" id="MBX57678.1"/>
    </source>
</evidence>
<reference evidence="2" key="1">
    <citation type="submission" date="2018-02" db="EMBL/GenBank/DDBJ databases">
        <title>Rhizophora mucronata_Transcriptome.</title>
        <authorList>
            <person name="Meera S.P."/>
            <person name="Sreeshan A."/>
            <person name="Augustine A."/>
        </authorList>
    </citation>
    <scope>NUCLEOTIDE SEQUENCE</scope>
    <source>
        <tissue evidence="2">Leaf</tissue>
    </source>
</reference>